<keyword evidence="4 5" id="KW-0694">RNA-binding</keyword>
<gene>
    <name evidence="9" type="ORF">Hypma_007267</name>
</gene>
<dbReference type="InParanoid" id="A0A369KCG1"/>
<evidence type="ECO:0000256" key="6">
    <source>
        <dbReference type="SAM" id="MobiDB-lite"/>
    </source>
</evidence>
<dbReference type="InterPro" id="IPR011545">
    <property type="entry name" value="DEAD/DEAH_box_helicase_dom"/>
</dbReference>
<proteinExistence type="inferred from homology"/>
<keyword evidence="10" id="KW-1185">Reference proteome</keyword>
<evidence type="ECO:0000259" key="8">
    <source>
        <dbReference type="PROSITE" id="PS51194"/>
    </source>
</evidence>
<dbReference type="GO" id="GO:0005524">
    <property type="term" value="F:ATP binding"/>
    <property type="evidence" value="ECO:0007669"/>
    <property type="project" value="UniProtKB-UniRule"/>
</dbReference>
<dbReference type="STRING" id="39966.A0A369KCG1"/>
<keyword evidence="3 5" id="KW-0067">ATP-binding</keyword>
<comment type="catalytic activity">
    <reaction evidence="5">
        <text>ATP + H2O = ADP + phosphate + H(+)</text>
        <dbReference type="Rhea" id="RHEA:13065"/>
        <dbReference type="ChEBI" id="CHEBI:15377"/>
        <dbReference type="ChEBI" id="CHEBI:15378"/>
        <dbReference type="ChEBI" id="CHEBI:30616"/>
        <dbReference type="ChEBI" id="CHEBI:43474"/>
        <dbReference type="ChEBI" id="CHEBI:456216"/>
        <dbReference type="EC" id="3.6.4.13"/>
    </reaction>
</comment>
<dbReference type="InterPro" id="IPR027417">
    <property type="entry name" value="P-loop_NTPase"/>
</dbReference>
<dbReference type="SMART" id="SM00487">
    <property type="entry name" value="DEXDc"/>
    <property type="match status" value="1"/>
</dbReference>
<dbReference type="Pfam" id="PF00270">
    <property type="entry name" value="DEAD"/>
    <property type="match status" value="1"/>
</dbReference>
<protein>
    <recommendedName>
        <fullName evidence="5">ATP-dependent RNA helicase</fullName>
        <ecNumber evidence="5">3.6.4.13</ecNumber>
    </recommendedName>
</protein>
<feature type="domain" description="Helicase C-terminal" evidence="8">
    <location>
        <begin position="359"/>
        <end position="518"/>
    </location>
</feature>
<organism evidence="9 10">
    <name type="scientific">Hypsizygus marmoreus</name>
    <name type="common">White beech mushroom</name>
    <name type="synonym">Agaricus marmoreus</name>
    <dbReference type="NCBI Taxonomy" id="39966"/>
    <lineage>
        <taxon>Eukaryota</taxon>
        <taxon>Fungi</taxon>
        <taxon>Dikarya</taxon>
        <taxon>Basidiomycota</taxon>
        <taxon>Agaricomycotina</taxon>
        <taxon>Agaricomycetes</taxon>
        <taxon>Agaricomycetidae</taxon>
        <taxon>Agaricales</taxon>
        <taxon>Tricholomatineae</taxon>
        <taxon>Lyophyllaceae</taxon>
        <taxon>Hypsizygus</taxon>
    </lineage>
</organism>
<comment type="function">
    <text evidence="5">RNA helicase.</text>
</comment>
<dbReference type="GO" id="GO:0016787">
    <property type="term" value="F:hydrolase activity"/>
    <property type="evidence" value="ECO:0007669"/>
    <property type="project" value="UniProtKB-KW"/>
</dbReference>
<feature type="region of interest" description="Disordered" evidence="6">
    <location>
        <begin position="653"/>
        <end position="772"/>
    </location>
</feature>
<accession>A0A369KCG1</accession>
<sequence>MASFVAQASRACASRSARTVCSVSVGRRSFTFAAIRVAPRLLSLSGARCQSALATSHQHHPSTVADTTSPPTYDKLPTFLSLKGVIDDRLLSALVEKPMSLTHMSAVQAEVFPLLPELARPYNPDEPTGGPPRDLLVKAKTGTGKTLGFLLPALEARLKAIEAHGKQALRDGGQTDTALESRAQAAFARQTVGALIITPTRELATQIAAEAIRLTRNFNGVGVRTLIGGESKGHQMRGWMQGRRDIVVATPGRLRDLLMTEPEVKHGIEKTQVLILDEADTLLDMGFLPDIDAIKKYLPPVPERQTFLFSATVSRRIQEIARSTLSPNHKFINCVSADSSPVHAHVEQFHTVLPSGSHQIPHLMRLIAHDQLSHPGASKVIVFLPTTKMTQLFATALRELSRTTLPAGRHTHIYEIHSKRAMDARTNTSASFRADKSGASVLVSSDVSARGVDYPGVTRVIQVGIPGGPEQYVHRVGRTGRANSQGRGDLILMPWEMNFVSQGLSAVPLKPLTTHDLATQLHVLAKRFDENPREFFVNAPVLDAPAPQLQQRGYRRRQPEPHKVISHDKFHSPLSVAVQDVERNITDFVSRLDEEAVKETFMSLLGFYVSRTGDLRLSRNELVEGLKAWTTEACGLPVAPYVSESYLQRIGMGDRKPVSRGSYTRQGGRGGDYDRAPRRNSWEERGSQRMKSGSSRRNDSWDSSSNAGGYRSEGPRRGEPSFGGRGDGGFKGGRSGSSGGYGGRSGSSGGYGDRSGGFGGSGRSSRTSEARW</sequence>
<name>A0A369KCG1_HYPMA</name>
<dbReference type="InterPro" id="IPR001650">
    <property type="entry name" value="Helicase_C-like"/>
</dbReference>
<evidence type="ECO:0000256" key="2">
    <source>
        <dbReference type="ARBA" id="ARBA00022801"/>
    </source>
</evidence>
<evidence type="ECO:0000313" key="9">
    <source>
        <dbReference type="EMBL" id="RDB30345.1"/>
    </source>
</evidence>
<dbReference type="SUPFAM" id="SSF52540">
    <property type="entry name" value="P-loop containing nucleoside triphosphate hydrolases"/>
    <property type="match status" value="1"/>
</dbReference>
<comment type="similarity">
    <text evidence="5">Belongs to the DEAD box helicase family.</text>
</comment>
<dbReference type="Gene3D" id="3.40.50.300">
    <property type="entry name" value="P-loop containing nucleotide triphosphate hydrolases"/>
    <property type="match status" value="2"/>
</dbReference>
<comment type="caution">
    <text evidence="9">The sequence shown here is derived from an EMBL/GenBank/DDBJ whole genome shotgun (WGS) entry which is preliminary data.</text>
</comment>
<keyword evidence="2 5" id="KW-0378">Hydrolase</keyword>
<dbReference type="GO" id="GO:0003723">
    <property type="term" value="F:RNA binding"/>
    <property type="evidence" value="ECO:0007669"/>
    <property type="project" value="UniProtKB-UniRule"/>
</dbReference>
<dbReference type="EMBL" id="LUEZ02000005">
    <property type="protein sequence ID" value="RDB30345.1"/>
    <property type="molecule type" value="Genomic_DNA"/>
</dbReference>
<evidence type="ECO:0000313" key="10">
    <source>
        <dbReference type="Proteomes" id="UP000076154"/>
    </source>
</evidence>
<dbReference type="InterPro" id="IPR014001">
    <property type="entry name" value="Helicase_ATP-bd"/>
</dbReference>
<dbReference type="Pfam" id="PF00271">
    <property type="entry name" value="Helicase_C"/>
    <property type="match status" value="1"/>
</dbReference>
<feature type="domain" description="Helicase ATP-binding" evidence="7">
    <location>
        <begin position="126"/>
        <end position="331"/>
    </location>
</feature>
<keyword evidence="1 5" id="KW-0547">Nucleotide-binding</keyword>
<dbReference type="PROSITE" id="PS51192">
    <property type="entry name" value="HELICASE_ATP_BIND_1"/>
    <property type="match status" value="1"/>
</dbReference>
<evidence type="ECO:0000256" key="1">
    <source>
        <dbReference type="ARBA" id="ARBA00022741"/>
    </source>
</evidence>
<reference evidence="9" key="1">
    <citation type="submission" date="2018-04" db="EMBL/GenBank/DDBJ databases">
        <title>Whole genome sequencing of Hypsizygus marmoreus.</title>
        <authorList>
            <person name="Choi I.-G."/>
            <person name="Min B."/>
            <person name="Kim J.-G."/>
            <person name="Kim S."/>
            <person name="Oh Y.-L."/>
            <person name="Kong W.-S."/>
            <person name="Park H."/>
            <person name="Jeong J."/>
            <person name="Song E.-S."/>
        </authorList>
    </citation>
    <scope>NUCLEOTIDE SEQUENCE [LARGE SCALE GENOMIC DNA]</scope>
    <source>
        <strain evidence="9">51987-8</strain>
    </source>
</reference>
<evidence type="ECO:0000259" key="7">
    <source>
        <dbReference type="PROSITE" id="PS51192"/>
    </source>
</evidence>
<evidence type="ECO:0000256" key="3">
    <source>
        <dbReference type="ARBA" id="ARBA00022840"/>
    </source>
</evidence>
<dbReference type="EC" id="3.6.4.13" evidence="5"/>
<dbReference type="GO" id="GO:0003724">
    <property type="term" value="F:RNA helicase activity"/>
    <property type="evidence" value="ECO:0007669"/>
    <property type="project" value="UniProtKB-EC"/>
</dbReference>
<dbReference type="PANTHER" id="PTHR24031">
    <property type="entry name" value="RNA HELICASE"/>
    <property type="match status" value="1"/>
</dbReference>
<dbReference type="AlphaFoldDB" id="A0A369KCG1"/>
<evidence type="ECO:0000256" key="4">
    <source>
        <dbReference type="ARBA" id="ARBA00022884"/>
    </source>
</evidence>
<comment type="domain">
    <text evidence="5">The Q motif is unique to and characteristic of the DEAD box family of RNA helicases and controls ATP binding and hydrolysis.</text>
</comment>
<dbReference type="SMART" id="SM00490">
    <property type="entry name" value="HELICc"/>
    <property type="match status" value="1"/>
</dbReference>
<keyword evidence="5 9" id="KW-0347">Helicase</keyword>
<evidence type="ECO:0000256" key="5">
    <source>
        <dbReference type="RuleBase" id="RU365068"/>
    </source>
</evidence>
<feature type="compositionally biased region" description="Gly residues" evidence="6">
    <location>
        <begin position="721"/>
        <end position="762"/>
    </location>
</feature>
<dbReference type="CDD" id="cd18787">
    <property type="entry name" value="SF2_C_DEAD"/>
    <property type="match status" value="1"/>
</dbReference>
<dbReference type="OrthoDB" id="193716at2759"/>
<dbReference type="Proteomes" id="UP000076154">
    <property type="component" value="Unassembled WGS sequence"/>
</dbReference>
<feature type="compositionally biased region" description="Basic and acidic residues" evidence="6">
    <location>
        <begin position="671"/>
        <end position="687"/>
    </location>
</feature>
<dbReference type="PROSITE" id="PS51194">
    <property type="entry name" value="HELICASE_CTER"/>
    <property type="match status" value="1"/>
</dbReference>